<dbReference type="OrthoDB" id="2020852at2759"/>
<feature type="region of interest" description="Disordered" evidence="7">
    <location>
        <begin position="1379"/>
        <end position="1403"/>
    </location>
</feature>
<dbReference type="InterPro" id="IPR019528">
    <property type="entry name" value="PACT_domain"/>
</dbReference>
<dbReference type="STRING" id="1884261.A0A5C3QXR3"/>
<evidence type="ECO:0000256" key="6">
    <source>
        <dbReference type="SAM" id="Coils"/>
    </source>
</evidence>
<feature type="coiled-coil region" evidence="6">
    <location>
        <begin position="1089"/>
        <end position="1158"/>
    </location>
</feature>
<keyword evidence="2" id="KW-0963">Cytoplasm</keyword>
<feature type="region of interest" description="Disordered" evidence="7">
    <location>
        <begin position="1171"/>
        <end position="1194"/>
    </location>
</feature>
<dbReference type="Pfam" id="PF10495">
    <property type="entry name" value="PACT_coil_coil"/>
    <property type="match status" value="1"/>
</dbReference>
<evidence type="ECO:0000256" key="3">
    <source>
        <dbReference type="ARBA" id="ARBA00022553"/>
    </source>
</evidence>
<feature type="compositionally biased region" description="Low complexity" evidence="7">
    <location>
        <begin position="180"/>
        <end position="190"/>
    </location>
</feature>
<comment type="subcellular location">
    <subcellularLocation>
        <location evidence="1">Cytoplasm</location>
        <location evidence="1">Cytoskeleton</location>
        <location evidence="1">Microtubule organizing center</location>
    </subcellularLocation>
</comment>
<sequence>MQVLETPSRIWRRIQEVEARDAPSLPSIPGFDHLSDPEVTSESDTSLTDVLVKDNSSGSEQFVSTPIASLSSNSFHNQTIPATNSATRFAQSIASRSSKSSHSMARSSISSATVTHLAGSGNNRRSSTYDSFDMSAIPSLPAIETGSDSEADFASADDQPKSTTSHILPEFDSEDDLSLSEEALGSLSRSGFPEAAPAEEKTPRKQYDYSMSLKSEAKPSPYDRFRNVALRRPLRARTPSLTRTTPSPMSSPTNSTPHSTRSFARSRHDTPAQPRDTAQSIESISTDNLSESSGQGRDSPTLIPLPRSRTSSPAVFAQGEPSVTEQSTGQASMSEPTFSSDSSAGPSSPYTPYKRPASANSTLATPVPRQLNRAASLELAIHTPLPQDLSEDPTPRPTQFVTTTPADTPPYEPKSELYDHDSQEELTETENHTPDAPATPHSRRRSFLLSVIHSTARPTIRPLPGKRTRFEEPNTSIDPAATPVPNSLRSAFAGVTPRPRVSLGSGLGRVKGTPHPLAAGIIPEEESESDSSPSSLRVSSIPHHLAVTPLRSDIHFEGAENQSYISTASSHDLTTHHPANASFDPLMMPGGAGAVGRLNKGKLNTYLYGLNRRLEEENKALLERITALEGSGGSNDGDSQQSTSHAGGRRSSSAFAGGANMLGDVAEEAWMEEKIELEAEIEELKAAALEAHSAAQAAELELEEVEVKEKDRWKQKMAELEKGVERIVGDLEHKLKDAERQLDDRDAIIEEERARSANAESLLESRNDLGGELKAANERVSELSASLARANSQVANMEDELGRSDSQVERLEADLSESKGEVERLEGEVEELGEELKRAVIAQELGAAELEKANEYIAEIEEEMDEATERIQQLETALGSEEANVAELEAAHAESKATVQRHQAQLDRAREIEAHMQEALDLSDQQNREQEELLCQLKSTVASLERENQRLLERSNNFSMHSSQHNVSVGPTDADLEALEDELDHANKEIARLNALLSQSPARKAMDKAKEAKIQLLEKENGELAERMQALKFTTPSKTANASGLSPAHRQALSMVMRTPKTPGAPLRDMTWLNMTTMDASTSPLVEEIARLQKELDDANENIDDRIDELEEAGLGVIGLTKKLEDARFRIRSLEEEIARLERRDERRMQRLERLRCQKCALKVNTRSLGDSVTEDESVLDELASEPATPPTRTSEALRSELRNVNNLLDRLKCQWQAEKQTLLGDKAALQDATNRLSTEYRAAQEQVRKHQRQEDAAAGINTELDAARNIILELETSLKAERAQLRSMAKAQDQLRGEKENIVAQLRRTEGDMGEVKDSLTRLKQENLAVEKELRNHSNAEQKARSLEAKLSGNLQALNNLRHERSLLAADHKSLQRRFAEASERSNRAQSDHATSQATHENHRHQLDLYLAEIAELKSALATQTQGLQKAQHEKAHADSEKADVARVISELQADTARVRKEAEAFGRDLKVLRAEKEQLEGLRHEDITKADRAKKQSLAQIRVLSEQLEQQRESAAHARAELKSHLCSGDTDDSQIAALQLRHNKECKGLSLQIGYLKAKFIRESLFRDNLVAQKDYLLVLLDGFERSEKTICSAIAKIGFPVPPPKKRPRTLKSLALCVVFLLRARRSSQGWQKEKAVRAPIQAALKEVRQRRVKASRT</sequence>
<evidence type="ECO:0000256" key="4">
    <source>
        <dbReference type="ARBA" id="ARBA00023054"/>
    </source>
</evidence>
<evidence type="ECO:0000256" key="5">
    <source>
        <dbReference type="ARBA" id="ARBA00023212"/>
    </source>
</evidence>
<keyword evidence="3" id="KW-0597">Phosphoprotein</keyword>
<reference evidence="9 10" key="1">
    <citation type="journal article" date="2019" name="Nat. Ecol. Evol.">
        <title>Megaphylogeny resolves global patterns of mushroom evolution.</title>
        <authorList>
            <person name="Varga T."/>
            <person name="Krizsan K."/>
            <person name="Foldi C."/>
            <person name="Dima B."/>
            <person name="Sanchez-Garcia M."/>
            <person name="Sanchez-Ramirez S."/>
            <person name="Szollosi G.J."/>
            <person name="Szarkandi J.G."/>
            <person name="Papp V."/>
            <person name="Albert L."/>
            <person name="Andreopoulos W."/>
            <person name="Angelini C."/>
            <person name="Antonin V."/>
            <person name="Barry K.W."/>
            <person name="Bougher N.L."/>
            <person name="Buchanan P."/>
            <person name="Buyck B."/>
            <person name="Bense V."/>
            <person name="Catcheside P."/>
            <person name="Chovatia M."/>
            <person name="Cooper J."/>
            <person name="Damon W."/>
            <person name="Desjardin D."/>
            <person name="Finy P."/>
            <person name="Geml J."/>
            <person name="Haridas S."/>
            <person name="Hughes K."/>
            <person name="Justo A."/>
            <person name="Karasinski D."/>
            <person name="Kautmanova I."/>
            <person name="Kiss B."/>
            <person name="Kocsube S."/>
            <person name="Kotiranta H."/>
            <person name="LaButti K.M."/>
            <person name="Lechner B.E."/>
            <person name="Liimatainen K."/>
            <person name="Lipzen A."/>
            <person name="Lukacs Z."/>
            <person name="Mihaltcheva S."/>
            <person name="Morgado L.N."/>
            <person name="Niskanen T."/>
            <person name="Noordeloos M.E."/>
            <person name="Ohm R.A."/>
            <person name="Ortiz-Santana B."/>
            <person name="Ovrebo C."/>
            <person name="Racz N."/>
            <person name="Riley R."/>
            <person name="Savchenko A."/>
            <person name="Shiryaev A."/>
            <person name="Soop K."/>
            <person name="Spirin V."/>
            <person name="Szebenyi C."/>
            <person name="Tomsovsky M."/>
            <person name="Tulloss R.E."/>
            <person name="Uehling J."/>
            <person name="Grigoriev I.V."/>
            <person name="Vagvolgyi C."/>
            <person name="Papp T."/>
            <person name="Martin F.M."/>
            <person name="Miettinen O."/>
            <person name="Hibbett D.S."/>
            <person name="Nagy L.G."/>
        </authorList>
    </citation>
    <scope>NUCLEOTIDE SEQUENCE [LARGE SCALE GENOMIC DNA]</scope>
    <source>
        <strain evidence="9 10">CBS 309.79</strain>
    </source>
</reference>
<feature type="compositionally biased region" description="Low complexity" evidence="7">
    <location>
        <begin position="636"/>
        <end position="657"/>
    </location>
</feature>
<feature type="compositionally biased region" description="Basic and acidic residues" evidence="7">
    <location>
        <begin position="413"/>
        <end position="433"/>
    </location>
</feature>
<feature type="region of interest" description="Disordered" evidence="7">
    <location>
        <begin position="384"/>
        <end position="517"/>
    </location>
</feature>
<feature type="compositionally biased region" description="Polar residues" evidence="7">
    <location>
        <begin position="120"/>
        <end position="130"/>
    </location>
</feature>
<gene>
    <name evidence="9" type="ORF">BDV98DRAFT_559953</name>
</gene>
<feature type="domain" description="Pericentrin/AKAP-450 centrosomal targeting" evidence="8">
    <location>
        <begin position="1562"/>
        <end position="1635"/>
    </location>
</feature>
<dbReference type="EMBL" id="ML178815">
    <property type="protein sequence ID" value="TFL06775.1"/>
    <property type="molecule type" value="Genomic_DNA"/>
</dbReference>
<evidence type="ECO:0000256" key="7">
    <source>
        <dbReference type="SAM" id="MobiDB-lite"/>
    </source>
</evidence>
<keyword evidence="10" id="KW-1185">Reference proteome</keyword>
<feature type="compositionally biased region" description="Polar residues" evidence="7">
    <location>
        <begin position="321"/>
        <end position="338"/>
    </location>
</feature>
<feature type="compositionally biased region" description="Basic and acidic residues" evidence="7">
    <location>
        <begin position="215"/>
        <end position="226"/>
    </location>
</feature>
<evidence type="ECO:0000256" key="2">
    <source>
        <dbReference type="ARBA" id="ARBA00022490"/>
    </source>
</evidence>
<evidence type="ECO:0000256" key="1">
    <source>
        <dbReference type="ARBA" id="ARBA00004267"/>
    </source>
</evidence>
<feature type="compositionally biased region" description="Low complexity" evidence="7">
    <location>
        <begin position="236"/>
        <end position="262"/>
    </location>
</feature>
<feature type="region of interest" description="Disordered" evidence="7">
    <location>
        <begin position="19"/>
        <end position="47"/>
    </location>
</feature>
<feature type="compositionally biased region" description="Polar residues" evidence="7">
    <location>
        <begin position="397"/>
        <end position="406"/>
    </location>
</feature>
<feature type="compositionally biased region" description="Basic and acidic residues" evidence="7">
    <location>
        <begin position="1379"/>
        <end position="1392"/>
    </location>
</feature>
<dbReference type="Gene3D" id="1.10.287.1490">
    <property type="match status" value="1"/>
</dbReference>
<dbReference type="Proteomes" id="UP000305067">
    <property type="component" value="Unassembled WGS sequence"/>
</dbReference>
<accession>A0A5C3QXR3</accession>
<organism evidence="9 10">
    <name type="scientific">Pterulicium gracile</name>
    <dbReference type="NCBI Taxonomy" id="1884261"/>
    <lineage>
        <taxon>Eukaryota</taxon>
        <taxon>Fungi</taxon>
        <taxon>Dikarya</taxon>
        <taxon>Basidiomycota</taxon>
        <taxon>Agaricomycotina</taxon>
        <taxon>Agaricomycetes</taxon>
        <taxon>Agaricomycetidae</taxon>
        <taxon>Agaricales</taxon>
        <taxon>Pleurotineae</taxon>
        <taxon>Pterulaceae</taxon>
        <taxon>Pterulicium</taxon>
    </lineage>
</organism>
<evidence type="ECO:0000313" key="10">
    <source>
        <dbReference type="Proteomes" id="UP000305067"/>
    </source>
</evidence>
<feature type="region of interest" description="Disordered" evidence="7">
    <location>
        <begin position="140"/>
        <end position="366"/>
    </location>
</feature>
<feature type="region of interest" description="Disordered" evidence="7">
    <location>
        <begin position="629"/>
        <end position="657"/>
    </location>
</feature>
<feature type="region of interest" description="Disordered" evidence="7">
    <location>
        <begin position="113"/>
        <end position="132"/>
    </location>
</feature>
<feature type="coiled-coil region" evidence="6">
    <location>
        <begin position="976"/>
        <end position="1034"/>
    </location>
</feature>
<dbReference type="PANTHER" id="PTHR18937">
    <property type="entry name" value="STRUCTURAL MAINTENANCE OF CHROMOSOMES SMC FAMILY MEMBER"/>
    <property type="match status" value="1"/>
</dbReference>
<feature type="compositionally biased region" description="Acidic residues" evidence="7">
    <location>
        <begin position="1173"/>
        <end position="1184"/>
    </location>
</feature>
<dbReference type="GO" id="GO:0005815">
    <property type="term" value="C:microtubule organizing center"/>
    <property type="evidence" value="ECO:0007669"/>
    <property type="project" value="UniProtKB-SubCell"/>
</dbReference>
<feature type="compositionally biased region" description="Polar residues" evidence="7">
    <location>
        <begin position="38"/>
        <end position="47"/>
    </location>
</feature>
<name>A0A5C3QXR3_9AGAR</name>
<dbReference type="GO" id="GO:0005737">
    <property type="term" value="C:cytoplasm"/>
    <property type="evidence" value="ECO:0007669"/>
    <property type="project" value="UniProtKB-ARBA"/>
</dbReference>
<feature type="compositionally biased region" description="Polar residues" evidence="7">
    <location>
        <begin position="276"/>
        <end position="298"/>
    </location>
</feature>
<feature type="coiled-coil region" evidence="6">
    <location>
        <begin position="667"/>
        <end position="932"/>
    </location>
</feature>
<proteinExistence type="predicted"/>
<feature type="compositionally biased region" description="Low complexity" evidence="7">
    <location>
        <begin position="339"/>
        <end position="348"/>
    </location>
</feature>
<protein>
    <recommendedName>
        <fullName evidence="8">Pericentrin/AKAP-450 centrosomal targeting domain-containing protein</fullName>
    </recommendedName>
</protein>
<evidence type="ECO:0000259" key="8">
    <source>
        <dbReference type="Pfam" id="PF10495"/>
    </source>
</evidence>
<feature type="coiled-coil region" evidence="6">
    <location>
        <begin position="1464"/>
        <end position="1527"/>
    </location>
</feature>
<keyword evidence="5" id="KW-0206">Cytoskeleton</keyword>
<feature type="compositionally biased region" description="Basic and acidic residues" evidence="7">
    <location>
        <begin position="198"/>
        <end position="207"/>
    </location>
</feature>
<evidence type="ECO:0000313" key="9">
    <source>
        <dbReference type="EMBL" id="TFL06775.1"/>
    </source>
</evidence>
<keyword evidence="4 6" id="KW-0175">Coiled coil</keyword>